<evidence type="ECO:0000256" key="1">
    <source>
        <dbReference type="ARBA" id="ARBA00010457"/>
    </source>
</evidence>
<dbReference type="AlphaFoldDB" id="A0A399FXS2"/>
<accession>A0A399FXS2</accession>
<dbReference type="SUPFAM" id="SSF49329">
    <property type="entry name" value="Cu,Zn superoxide dismutase-like"/>
    <property type="match status" value="1"/>
</dbReference>
<evidence type="ECO:0000313" key="3">
    <source>
        <dbReference type="Proteomes" id="UP000265719"/>
    </source>
</evidence>
<dbReference type="GO" id="GO:0006801">
    <property type="term" value="P:superoxide metabolic process"/>
    <property type="evidence" value="ECO:0007669"/>
    <property type="project" value="InterPro"/>
</dbReference>
<reference evidence="2" key="1">
    <citation type="submission" date="2020-10" db="EMBL/GenBank/DDBJ databases">
        <title>De novo genome project of the cellulose decomposer Thermobifida halotolerans type strain.</title>
        <authorList>
            <person name="Nagy I."/>
            <person name="Horvath B."/>
            <person name="Kukolya J."/>
            <person name="Nagy I."/>
            <person name="Orsini M."/>
        </authorList>
    </citation>
    <scope>NUCLEOTIDE SEQUENCE</scope>
    <source>
        <strain evidence="2">DSM 44931</strain>
    </source>
</reference>
<keyword evidence="3" id="KW-1185">Reference proteome</keyword>
<organism evidence="2 3">
    <name type="scientific">Thermobifida halotolerans</name>
    <dbReference type="NCBI Taxonomy" id="483545"/>
    <lineage>
        <taxon>Bacteria</taxon>
        <taxon>Bacillati</taxon>
        <taxon>Actinomycetota</taxon>
        <taxon>Actinomycetes</taxon>
        <taxon>Streptosporangiales</taxon>
        <taxon>Nocardiopsidaceae</taxon>
        <taxon>Thermobifida</taxon>
    </lineage>
</organism>
<sequence>MRTPSTAVGVVLSLSLLAGCGGSSAEEHAEAEPSHRVEATFETWSEGATAVTYDEMNVPSGATVEVTITPVGPGSDIAITVNGLIGDRDYGAHLHTEPCGENPEDAGPHYQNEPAPDPSTPDPDYANPQNEAWLDFHTDPEGRAHSQTSVSWQPREGEANSVVIHAERTQTVPVLAGTAGDPLACVTIPQ</sequence>
<dbReference type="RefSeq" id="WP_068688133.1">
    <property type="nucleotide sequence ID" value="NZ_CP063196.1"/>
</dbReference>
<dbReference type="OrthoDB" id="3297424at2"/>
<dbReference type="Gene3D" id="2.60.40.200">
    <property type="entry name" value="Superoxide dismutase, copper/zinc binding domain"/>
    <property type="match status" value="1"/>
</dbReference>
<name>A0A399FXS2_9ACTN</name>
<dbReference type="PROSITE" id="PS51257">
    <property type="entry name" value="PROKAR_LIPOPROTEIN"/>
    <property type="match status" value="1"/>
</dbReference>
<dbReference type="Proteomes" id="UP000265719">
    <property type="component" value="Chromosome"/>
</dbReference>
<dbReference type="InterPro" id="IPR036423">
    <property type="entry name" value="SOD-like_Cu/Zn_dom_sf"/>
</dbReference>
<protein>
    <submittedName>
        <fullName evidence="2">Uncharacterized protein</fullName>
    </submittedName>
</protein>
<dbReference type="EMBL" id="CP063196">
    <property type="protein sequence ID" value="UOE18490.1"/>
    <property type="molecule type" value="Genomic_DNA"/>
</dbReference>
<comment type="similarity">
    <text evidence="1">Belongs to the Cu-Zn superoxide dismutase family.</text>
</comment>
<gene>
    <name evidence="2" type="ORF">NI17_016905</name>
</gene>
<dbReference type="GO" id="GO:0046872">
    <property type="term" value="F:metal ion binding"/>
    <property type="evidence" value="ECO:0007669"/>
    <property type="project" value="InterPro"/>
</dbReference>
<proteinExistence type="inferred from homology"/>
<evidence type="ECO:0000313" key="2">
    <source>
        <dbReference type="EMBL" id="UOE18490.1"/>
    </source>
</evidence>
<dbReference type="KEGG" id="thao:NI17_016905"/>